<name>A0A9N9N631_9GLOM</name>
<reference evidence="1" key="1">
    <citation type="submission" date="2021-06" db="EMBL/GenBank/DDBJ databases">
        <authorList>
            <person name="Kallberg Y."/>
            <person name="Tangrot J."/>
            <person name="Rosling A."/>
        </authorList>
    </citation>
    <scope>NUCLEOTIDE SEQUENCE</scope>
    <source>
        <strain evidence="1">UK204</strain>
    </source>
</reference>
<organism evidence="1 2">
    <name type="scientific">Funneliformis caledonium</name>
    <dbReference type="NCBI Taxonomy" id="1117310"/>
    <lineage>
        <taxon>Eukaryota</taxon>
        <taxon>Fungi</taxon>
        <taxon>Fungi incertae sedis</taxon>
        <taxon>Mucoromycota</taxon>
        <taxon>Glomeromycotina</taxon>
        <taxon>Glomeromycetes</taxon>
        <taxon>Glomerales</taxon>
        <taxon>Glomeraceae</taxon>
        <taxon>Funneliformis</taxon>
    </lineage>
</organism>
<evidence type="ECO:0000313" key="1">
    <source>
        <dbReference type="EMBL" id="CAG8705661.1"/>
    </source>
</evidence>
<keyword evidence="2" id="KW-1185">Reference proteome</keyword>
<dbReference type="Proteomes" id="UP000789570">
    <property type="component" value="Unassembled WGS sequence"/>
</dbReference>
<evidence type="ECO:0000313" key="2">
    <source>
        <dbReference type="Proteomes" id="UP000789570"/>
    </source>
</evidence>
<proteinExistence type="predicted"/>
<accession>A0A9N9N631</accession>
<sequence>MINLDYEDALRTAKNESRAEGIAEGYNLQDISDITGLSDLKVEELSNNNNYLTLRK</sequence>
<comment type="caution">
    <text evidence="1">The sequence shown here is derived from an EMBL/GenBank/DDBJ whole genome shotgun (WGS) entry which is preliminary data.</text>
</comment>
<protein>
    <submittedName>
        <fullName evidence="1">16185_t:CDS:1</fullName>
    </submittedName>
</protein>
<dbReference type="EMBL" id="CAJVPQ010008319">
    <property type="protein sequence ID" value="CAG8705661.1"/>
    <property type="molecule type" value="Genomic_DNA"/>
</dbReference>
<dbReference type="AlphaFoldDB" id="A0A9N9N631"/>
<gene>
    <name evidence="1" type="ORF">FCALED_LOCUS13689</name>
</gene>